<dbReference type="InterPro" id="IPR041614">
    <property type="entry name" value="DprA_WH"/>
</dbReference>
<dbReference type="Pfam" id="PF17782">
    <property type="entry name" value="WHD_DprA"/>
    <property type="match status" value="1"/>
</dbReference>
<name>A0ABZ0UKH5_9RICK</name>
<keyword evidence="3" id="KW-1185">Reference proteome</keyword>
<dbReference type="Gene3D" id="1.10.10.10">
    <property type="entry name" value="Winged helix-like DNA-binding domain superfamily/Winged helix DNA-binding domain"/>
    <property type="match status" value="1"/>
</dbReference>
<evidence type="ECO:0000313" key="2">
    <source>
        <dbReference type="EMBL" id="WPX96624.1"/>
    </source>
</evidence>
<proteinExistence type="predicted"/>
<dbReference type="Proteomes" id="UP001327219">
    <property type="component" value="Chromosome"/>
</dbReference>
<dbReference type="RefSeq" id="WP_407651277.1">
    <property type="nucleotide sequence ID" value="NZ_CP110820.1"/>
</dbReference>
<evidence type="ECO:0000313" key="3">
    <source>
        <dbReference type="Proteomes" id="UP001327219"/>
    </source>
</evidence>
<dbReference type="EMBL" id="CP110820">
    <property type="protein sequence ID" value="WPX96624.1"/>
    <property type="molecule type" value="Genomic_DNA"/>
</dbReference>
<sequence length="73" mass="8060">MGYSTNNIPSDAELDLYRGKLANSLSHSPVLIEDIIDQLGIPVNILNCLLIELELAGQICRTSGNKVYRVVKF</sequence>
<organism evidence="2 3">
    <name type="scientific">Candidatus Bandiella euplotis</name>
    <dbReference type="NCBI Taxonomy" id="1664265"/>
    <lineage>
        <taxon>Bacteria</taxon>
        <taxon>Pseudomonadati</taxon>
        <taxon>Pseudomonadota</taxon>
        <taxon>Alphaproteobacteria</taxon>
        <taxon>Rickettsiales</taxon>
        <taxon>Candidatus Midichloriaceae</taxon>
        <taxon>Candidatus Bandiella</taxon>
    </lineage>
</organism>
<gene>
    <name evidence="2" type="ORF">Bandiella_00741</name>
</gene>
<feature type="domain" description="DprA winged helix" evidence="1">
    <location>
        <begin position="9"/>
        <end position="65"/>
    </location>
</feature>
<protein>
    <submittedName>
        <fullName evidence="2">DNA-protecting DprA C-terminal domain protein</fullName>
    </submittedName>
</protein>
<accession>A0ABZ0UKH5</accession>
<evidence type="ECO:0000259" key="1">
    <source>
        <dbReference type="Pfam" id="PF17782"/>
    </source>
</evidence>
<reference evidence="2 3" key="1">
    <citation type="submission" date="2022-11" db="EMBL/GenBank/DDBJ databases">
        <title>Host association and intracellularity evolved multiple times independently in the Rickettsiales.</title>
        <authorList>
            <person name="Castelli M."/>
            <person name="Nardi T."/>
            <person name="Gammuto L."/>
            <person name="Bellinzona G."/>
            <person name="Sabaneyeva E."/>
            <person name="Potekhin A."/>
            <person name="Serra V."/>
            <person name="Petroni G."/>
            <person name="Sassera D."/>
        </authorList>
    </citation>
    <scope>NUCLEOTIDE SEQUENCE [LARGE SCALE GENOMIC DNA]</scope>
    <source>
        <strain evidence="2 3">NDG2</strain>
    </source>
</reference>
<dbReference type="InterPro" id="IPR036388">
    <property type="entry name" value="WH-like_DNA-bd_sf"/>
</dbReference>